<keyword evidence="8" id="KW-0249">Electron transport</keyword>
<name>X0V5H0_9ZZZZ</name>
<keyword evidence="5 12" id="KW-0812">Transmembrane</keyword>
<dbReference type="PROSITE" id="PS00078">
    <property type="entry name" value="COX2"/>
    <property type="match status" value="1"/>
</dbReference>
<dbReference type="PANTHER" id="PTHR22888:SF9">
    <property type="entry name" value="CYTOCHROME C OXIDASE SUBUNIT 2"/>
    <property type="match status" value="1"/>
</dbReference>
<evidence type="ECO:0000256" key="7">
    <source>
        <dbReference type="ARBA" id="ARBA00022967"/>
    </source>
</evidence>
<sequence length="210" mass="24084">MIERYVEAVSTYASDIDGLILLITVLVGFWFILSEGIFFGFILRYRRKDGVKADYITGEEHEYSRWIHWPHYLIIVCDIFIIYGAVRVWYDVKQDLPPAEQSIRVIGQQWAWSFVHPGPDGKLDTPDDIKTVDELHIKADTVYHYHLEARDVLHSFSIPVFRLKQDAVPGRVITGWFEATKTGAFDIQCAEICGIGHGVMAGRIIIETPE</sequence>
<dbReference type="SUPFAM" id="SSF49503">
    <property type="entry name" value="Cupredoxins"/>
    <property type="match status" value="1"/>
</dbReference>
<evidence type="ECO:0000256" key="9">
    <source>
        <dbReference type="ARBA" id="ARBA00022989"/>
    </source>
</evidence>
<dbReference type="EMBL" id="BARS01015924">
    <property type="protein sequence ID" value="GAF95890.1"/>
    <property type="molecule type" value="Genomic_DNA"/>
</dbReference>
<evidence type="ECO:0000256" key="12">
    <source>
        <dbReference type="SAM" id="Phobius"/>
    </source>
</evidence>
<evidence type="ECO:0000313" key="14">
    <source>
        <dbReference type="EMBL" id="GAF95890.1"/>
    </source>
</evidence>
<comment type="subcellular location">
    <subcellularLocation>
        <location evidence="1">Membrane</location>
        <topology evidence="1">Multi-pass membrane protein</topology>
    </subcellularLocation>
</comment>
<dbReference type="InterPro" id="IPR002429">
    <property type="entry name" value="CcO_II-like_C"/>
</dbReference>
<dbReference type="InterPro" id="IPR001505">
    <property type="entry name" value="Copper_CuA"/>
</dbReference>
<organism evidence="14">
    <name type="scientific">marine sediment metagenome</name>
    <dbReference type="NCBI Taxonomy" id="412755"/>
    <lineage>
        <taxon>unclassified sequences</taxon>
        <taxon>metagenomes</taxon>
        <taxon>ecological metagenomes</taxon>
    </lineage>
</organism>
<evidence type="ECO:0000256" key="4">
    <source>
        <dbReference type="ARBA" id="ARBA00022448"/>
    </source>
</evidence>
<evidence type="ECO:0000256" key="8">
    <source>
        <dbReference type="ARBA" id="ARBA00022982"/>
    </source>
</evidence>
<dbReference type="GO" id="GO:0042773">
    <property type="term" value="P:ATP synthesis coupled electron transport"/>
    <property type="evidence" value="ECO:0007669"/>
    <property type="project" value="TreeGrafter"/>
</dbReference>
<dbReference type="InterPro" id="IPR008972">
    <property type="entry name" value="Cupredoxin"/>
</dbReference>
<evidence type="ECO:0000256" key="10">
    <source>
        <dbReference type="ARBA" id="ARBA00023008"/>
    </source>
</evidence>
<dbReference type="PROSITE" id="PS50857">
    <property type="entry name" value="COX2_CUA"/>
    <property type="match status" value="1"/>
</dbReference>
<dbReference type="EC" id="7.1.1.9" evidence="3"/>
<evidence type="ECO:0000256" key="6">
    <source>
        <dbReference type="ARBA" id="ARBA00022723"/>
    </source>
</evidence>
<evidence type="ECO:0000256" key="2">
    <source>
        <dbReference type="ARBA" id="ARBA00007866"/>
    </source>
</evidence>
<dbReference type="Gene3D" id="1.10.287.90">
    <property type="match status" value="1"/>
</dbReference>
<dbReference type="CDD" id="cd13919">
    <property type="entry name" value="CuRO_HCO_II_like_5"/>
    <property type="match status" value="1"/>
</dbReference>
<evidence type="ECO:0000256" key="11">
    <source>
        <dbReference type="ARBA" id="ARBA00023136"/>
    </source>
</evidence>
<feature type="domain" description="Cytochrome oxidase subunit II copper A binding" evidence="13">
    <location>
        <begin position="98"/>
        <end position="210"/>
    </location>
</feature>
<dbReference type="AlphaFoldDB" id="X0V5H0"/>
<dbReference type="InterPro" id="IPR036257">
    <property type="entry name" value="Cyt_c_oxidase_su2_TM_sf"/>
</dbReference>
<evidence type="ECO:0000256" key="5">
    <source>
        <dbReference type="ARBA" id="ARBA00022692"/>
    </source>
</evidence>
<dbReference type="Gene3D" id="2.60.40.420">
    <property type="entry name" value="Cupredoxins - blue copper proteins"/>
    <property type="match status" value="1"/>
</dbReference>
<evidence type="ECO:0000259" key="13">
    <source>
        <dbReference type="PROSITE" id="PS50857"/>
    </source>
</evidence>
<evidence type="ECO:0000256" key="3">
    <source>
        <dbReference type="ARBA" id="ARBA00012949"/>
    </source>
</evidence>
<keyword evidence="9 12" id="KW-1133">Transmembrane helix</keyword>
<feature type="non-terminal residue" evidence="14">
    <location>
        <position position="210"/>
    </location>
</feature>
<gene>
    <name evidence="14" type="ORF">S01H1_26282</name>
</gene>
<dbReference type="InterPro" id="IPR045187">
    <property type="entry name" value="CcO_II"/>
</dbReference>
<dbReference type="GO" id="GO:0005507">
    <property type="term" value="F:copper ion binding"/>
    <property type="evidence" value="ECO:0007669"/>
    <property type="project" value="InterPro"/>
</dbReference>
<comment type="similarity">
    <text evidence="2">Belongs to the cytochrome c oxidase subunit 2 family.</text>
</comment>
<keyword evidence="11 12" id="KW-0472">Membrane</keyword>
<evidence type="ECO:0000256" key="1">
    <source>
        <dbReference type="ARBA" id="ARBA00004141"/>
    </source>
</evidence>
<keyword evidence="4" id="KW-0813">Transport</keyword>
<dbReference type="PANTHER" id="PTHR22888">
    <property type="entry name" value="CYTOCHROME C OXIDASE, SUBUNIT II"/>
    <property type="match status" value="1"/>
</dbReference>
<keyword evidence="6" id="KW-0479">Metal-binding</keyword>
<dbReference type="GO" id="GO:0004129">
    <property type="term" value="F:cytochrome-c oxidase activity"/>
    <property type="evidence" value="ECO:0007669"/>
    <property type="project" value="UniProtKB-EC"/>
</dbReference>
<dbReference type="Pfam" id="PF00116">
    <property type="entry name" value="COX2"/>
    <property type="match status" value="1"/>
</dbReference>
<accession>X0V5H0</accession>
<dbReference type="GO" id="GO:0016020">
    <property type="term" value="C:membrane"/>
    <property type="evidence" value="ECO:0007669"/>
    <property type="project" value="UniProtKB-SubCell"/>
</dbReference>
<comment type="caution">
    <text evidence="14">The sequence shown here is derived from an EMBL/GenBank/DDBJ whole genome shotgun (WGS) entry which is preliminary data.</text>
</comment>
<proteinExistence type="inferred from homology"/>
<protein>
    <recommendedName>
        <fullName evidence="3">cytochrome-c oxidase</fullName>
        <ecNumber evidence="3">7.1.1.9</ecNumber>
    </recommendedName>
</protein>
<feature type="transmembrane region" description="Helical" evidence="12">
    <location>
        <begin position="20"/>
        <end position="43"/>
    </location>
</feature>
<keyword evidence="10" id="KW-0186">Copper</keyword>
<reference evidence="14" key="1">
    <citation type="journal article" date="2014" name="Front. Microbiol.">
        <title>High frequency of phylogenetically diverse reductive dehalogenase-homologous genes in deep subseafloor sedimentary metagenomes.</title>
        <authorList>
            <person name="Kawai M."/>
            <person name="Futagami T."/>
            <person name="Toyoda A."/>
            <person name="Takaki Y."/>
            <person name="Nishi S."/>
            <person name="Hori S."/>
            <person name="Arai W."/>
            <person name="Tsubouchi T."/>
            <person name="Morono Y."/>
            <person name="Uchiyama I."/>
            <person name="Ito T."/>
            <person name="Fujiyama A."/>
            <person name="Inagaki F."/>
            <person name="Takami H."/>
        </authorList>
    </citation>
    <scope>NUCLEOTIDE SEQUENCE</scope>
    <source>
        <strain evidence="14">Expedition CK06-06</strain>
    </source>
</reference>
<keyword evidence="7" id="KW-1278">Translocase</keyword>